<evidence type="ECO:0000256" key="1">
    <source>
        <dbReference type="SAM" id="MobiDB-lite"/>
    </source>
</evidence>
<comment type="caution">
    <text evidence="3">The sequence shown here is derived from an EMBL/GenBank/DDBJ whole genome shotgun (WGS) entry which is preliminary data.</text>
</comment>
<dbReference type="EMBL" id="BJND01000002">
    <property type="protein sequence ID" value="GEC02366.1"/>
    <property type="molecule type" value="Genomic_DNA"/>
</dbReference>
<dbReference type="InterPro" id="IPR012340">
    <property type="entry name" value="NA-bd_OB-fold"/>
</dbReference>
<dbReference type="SUPFAM" id="SSF50249">
    <property type="entry name" value="Nucleic acid-binding proteins"/>
    <property type="match status" value="1"/>
</dbReference>
<evidence type="ECO:0000313" key="4">
    <source>
        <dbReference type="Proteomes" id="UP000317881"/>
    </source>
</evidence>
<dbReference type="InterPro" id="IPR052171">
    <property type="entry name" value="NHEJ_LigD"/>
</dbReference>
<feature type="region of interest" description="Disordered" evidence="1">
    <location>
        <begin position="142"/>
        <end position="170"/>
    </location>
</feature>
<dbReference type="Pfam" id="PF21686">
    <property type="entry name" value="LigD_Prim-Pol"/>
    <property type="match status" value="1"/>
</dbReference>
<dbReference type="PANTHER" id="PTHR42705:SF2">
    <property type="entry name" value="BIFUNCTIONAL NON-HOMOLOGOUS END JOINING PROTEIN LIGD"/>
    <property type="match status" value="1"/>
</dbReference>
<proteinExistence type="predicted"/>
<dbReference type="Proteomes" id="UP000317881">
    <property type="component" value="Unassembled WGS sequence"/>
</dbReference>
<evidence type="ECO:0000313" key="3">
    <source>
        <dbReference type="EMBL" id="GEC02366.1"/>
    </source>
</evidence>
<gene>
    <name evidence="3" type="ORF">SSP24_00210</name>
</gene>
<dbReference type="PANTHER" id="PTHR42705">
    <property type="entry name" value="BIFUNCTIONAL NON-HOMOLOGOUS END JOINING PROTEIN LIGD"/>
    <property type="match status" value="1"/>
</dbReference>
<evidence type="ECO:0000259" key="2">
    <source>
        <dbReference type="Pfam" id="PF21686"/>
    </source>
</evidence>
<sequence>MVRPELVAEIGFTEWTDDGKLRHPRGTVTMGVCHDAATLAYLANQACITPHPWLSRTDRLDRLVFDLDPPADDFEIVRWATRELGDLLTHVGLLDRRTDFDTARASARSASDLLAARHPDKLTTAPRKDKSRGRLYLDTQRNAYAQNQGRTPTGCPRRRRSLTAASSCVR</sequence>
<accession>A0A4Y3VBK6</accession>
<feature type="domain" description="DNA ligase D polymerase" evidence="2">
    <location>
        <begin position="13"/>
        <end position="93"/>
    </location>
</feature>
<dbReference type="InterPro" id="IPR014145">
    <property type="entry name" value="LigD_pol_dom"/>
</dbReference>
<dbReference type="OrthoDB" id="4296267at2"/>
<keyword evidence="4" id="KW-1185">Reference proteome</keyword>
<dbReference type="Gene3D" id="3.90.920.10">
    <property type="entry name" value="DNA primase, PRIM domain"/>
    <property type="match status" value="1"/>
</dbReference>
<dbReference type="AlphaFoldDB" id="A0A4Y3VBK6"/>
<protein>
    <recommendedName>
        <fullName evidence="2">DNA ligase D polymerase domain-containing protein</fullName>
    </recommendedName>
</protein>
<name>A0A4Y3VBK6_9ACTN</name>
<reference evidence="3 4" key="1">
    <citation type="submission" date="2019-06" db="EMBL/GenBank/DDBJ databases">
        <title>Whole genome shotgun sequence of Streptomyces spinoverrucosus NBRC 14228.</title>
        <authorList>
            <person name="Hosoyama A."/>
            <person name="Uohara A."/>
            <person name="Ohji S."/>
            <person name="Ichikawa N."/>
        </authorList>
    </citation>
    <scope>NUCLEOTIDE SEQUENCE [LARGE SCALE GENOMIC DNA]</scope>
    <source>
        <strain evidence="3 4">NBRC 14228</strain>
    </source>
</reference>
<organism evidence="3 4">
    <name type="scientific">Streptomyces spinoverrucosus</name>
    <dbReference type="NCBI Taxonomy" id="284043"/>
    <lineage>
        <taxon>Bacteria</taxon>
        <taxon>Bacillati</taxon>
        <taxon>Actinomycetota</taxon>
        <taxon>Actinomycetes</taxon>
        <taxon>Kitasatosporales</taxon>
        <taxon>Streptomycetaceae</taxon>
        <taxon>Streptomyces</taxon>
    </lineage>
</organism>